<sequence>MSLKILSTGAVAAALLLTACAAAPAPGPWNVEAAPQVTVTREGGRLTVDYAFNRDAPAWAFMDSALIDGAREPWRPRQWTVETPGVAMERRGHYDIIRSMDGGPVPRHVRFSVKPKAVELEAEYKTLVFSDGAVALPTRQMDVFALASPEAAEAVPADLNGVRIDGGPSRVTWRDRDGPVLFNGERHAELSTTGERSYVLLGEARVTPGEGLTTVMDPNLPPWIGQKIRDFAPRIGQFYMQRLGRPGAGGDKPVVMAAWNGPTERMTSMGGSVLPGLIVMSFEGTGVTRPSAEMERVSRWFIGHESAHFWLGQTVRYEFAREAWITEGGADLMAVRALKALDPAYDARKELQGEVDDCVQLSRGRGVAEAGARGEHRAYYACGAVFALAAEGAQKQRDGGDWFDFLRPLLEANKKDGVLTRAEWLGALTRVSGDPTLAADIERVLEQGAADPAAEIAALFRRTGVPHAVENGRVRLLLD</sequence>
<protein>
    <recommendedName>
        <fullName evidence="4">Peptidase M1 membrane alanine aminopeptidase domain-containing protein</fullName>
    </recommendedName>
</protein>
<dbReference type="Proteomes" id="UP000276984">
    <property type="component" value="Chromosome"/>
</dbReference>
<keyword evidence="3" id="KW-1185">Reference proteome</keyword>
<evidence type="ECO:0000313" key="2">
    <source>
        <dbReference type="EMBL" id="AYG95297.1"/>
    </source>
</evidence>
<evidence type="ECO:0008006" key="4">
    <source>
        <dbReference type="Google" id="ProtNLM"/>
    </source>
</evidence>
<dbReference type="InterPro" id="IPR027268">
    <property type="entry name" value="Peptidase_M4/M1_CTD_sf"/>
</dbReference>
<name>A0A494RFU4_9CAUL</name>
<dbReference type="Gene3D" id="1.10.390.10">
    <property type="entry name" value="Neutral Protease Domain 2"/>
    <property type="match status" value="1"/>
</dbReference>
<gene>
    <name evidence="2" type="ORF">D8I30_08980</name>
</gene>
<dbReference type="RefSeq" id="WP_121482444.1">
    <property type="nucleotide sequence ID" value="NZ_CP032707.1"/>
</dbReference>
<accession>A0A494RFU4</accession>
<keyword evidence="1" id="KW-0732">Signal</keyword>
<organism evidence="2 3">
    <name type="scientific">Brevundimonas naejangsanensis</name>
    <dbReference type="NCBI Taxonomy" id="588932"/>
    <lineage>
        <taxon>Bacteria</taxon>
        <taxon>Pseudomonadati</taxon>
        <taxon>Pseudomonadota</taxon>
        <taxon>Alphaproteobacteria</taxon>
        <taxon>Caulobacterales</taxon>
        <taxon>Caulobacteraceae</taxon>
        <taxon>Brevundimonas</taxon>
    </lineage>
</organism>
<dbReference type="AlphaFoldDB" id="A0A494RFU4"/>
<evidence type="ECO:0000256" key="1">
    <source>
        <dbReference type="SAM" id="SignalP"/>
    </source>
</evidence>
<reference evidence="2 3" key="1">
    <citation type="submission" date="2018-10" db="EMBL/GenBank/DDBJ databases">
        <title>Complete genome sequence of Brevundimonas naejangsanensis BRV3.</title>
        <authorList>
            <person name="Berrios L."/>
            <person name="Ely B."/>
        </authorList>
    </citation>
    <scope>NUCLEOTIDE SEQUENCE [LARGE SCALE GENOMIC DNA]</scope>
    <source>
        <strain evidence="2 3">BRV3</strain>
    </source>
</reference>
<feature type="chain" id="PRO_5019825879" description="Peptidase M1 membrane alanine aminopeptidase domain-containing protein" evidence="1">
    <location>
        <begin position="22"/>
        <end position="479"/>
    </location>
</feature>
<feature type="signal peptide" evidence="1">
    <location>
        <begin position="1"/>
        <end position="21"/>
    </location>
</feature>
<proteinExistence type="predicted"/>
<dbReference type="EMBL" id="CP032707">
    <property type="protein sequence ID" value="AYG95297.1"/>
    <property type="molecule type" value="Genomic_DNA"/>
</dbReference>
<dbReference type="SUPFAM" id="SSF55486">
    <property type="entry name" value="Metalloproteases ('zincins'), catalytic domain"/>
    <property type="match status" value="1"/>
</dbReference>
<evidence type="ECO:0000313" key="3">
    <source>
        <dbReference type="Proteomes" id="UP000276984"/>
    </source>
</evidence>
<dbReference type="PROSITE" id="PS51257">
    <property type="entry name" value="PROKAR_LIPOPROTEIN"/>
    <property type="match status" value="1"/>
</dbReference>
<dbReference type="OrthoDB" id="5935180at2"/>